<proteinExistence type="predicted"/>
<dbReference type="SUPFAM" id="SSF46689">
    <property type="entry name" value="Homeodomain-like"/>
    <property type="match status" value="1"/>
</dbReference>
<sequence>MADLKQERLLRELRSEIVANAVRLGVSPDVAKLLAGSVQTRLDLMHGGLDRKAARNRQVRREFDGRNHREVCRRWGISRSTLYRILST</sequence>
<keyword evidence="3" id="KW-1185">Reference proteome</keyword>
<name>A0AAE3KBF5_9GAMM</name>
<reference evidence="2" key="1">
    <citation type="submission" date="2022-03" db="EMBL/GenBank/DDBJ databases">
        <title>Genomic Encyclopedia of Type Strains, Phase III (KMG-III): the genomes of soil and plant-associated and newly described type strains.</title>
        <authorList>
            <person name="Whitman W."/>
        </authorList>
    </citation>
    <scope>NUCLEOTIDE SEQUENCE</scope>
    <source>
        <strain evidence="2">ANL 6-2</strain>
    </source>
</reference>
<dbReference type="Proteomes" id="UP001205843">
    <property type="component" value="Unassembled WGS sequence"/>
</dbReference>
<gene>
    <name evidence="2" type="ORF">J2T57_002620</name>
</gene>
<evidence type="ECO:0000313" key="3">
    <source>
        <dbReference type="Proteomes" id="UP001205843"/>
    </source>
</evidence>
<accession>A0AAE3KBF5</accession>
<dbReference type="Gene3D" id="1.10.10.60">
    <property type="entry name" value="Homeodomain-like"/>
    <property type="match status" value="1"/>
</dbReference>
<evidence type="ECO:0000259" key="1">
    <source>
        <dbReference type="Pfam" id="PF08765"/>
    </source>
</evidence>
<dbReference type="InterPro" id="IPR009057">
    <property type="entry name" value="Homeodomain-like_sf"/>
</dbReference>
<protein>
    <submittedName>
        <fullName evidence="2">Mor family transcriptional regulator</fullName>
    </submittedName>
</protein>
<dbReference type="Pfam" id="PF08765">
    <property type="entry name" value="Mor"/>
    <property type="match status" value="1"/>
</dbReference>
<feature type="domain" description="Mor transcription activator" evidence="1">
    <location>
        <begin position="6"/>
        <end position="86"/>
    </location>
</feature>
<evidence type="ECO:0000313" key="2">
    <source>
        <dbReference type="EMBL" id="MCP1675470.1"/>
    </source>
</evidence>
<comment type="caution">
    <text evidence="2">The sequence shown here is derived from an EMBL/GenBank/DDBJ whole genome shotgun (WGS) entry which is preliminary data.</text>
</comment>
<dbReference type="AlphaFoldDB" id="A0AAE3KBF5"/>
<dbReference type="InterPro" id="IPR014875">
    <property type="entry name" value="Mor_transcription_activator"/>
</dbReference>
<dbReference type="RefSeq" id="WP_253478954.1">
    <property type="nucleotide sequence ID" value="NZ_JALJXV010000006.1"/>
</dbReference>
<organism evidence="2 3">
    <name type="scientific">Natronocella acetinitrilica</name>
    <dbReference type="NCBI Taxonomy" id="414046"/>
    <lineage>
        <taxon>Bacteria</taxon>
        <taxon>Pseudomonadati</taxon>
        <taxon>Pseudomonadota</taxon>
        <taxon>Gammaproteobacteria</taxon>
        <taxon>Chromatiales</taxon>
        <taxon>Ectothiorhodospiraceae</taxon>
        <taxon>Natronocella</taxon>
    </lineage>
</organism>
<dbReference type="EMBL" id="JALJXV010000006">
    <property type="protein sequence ID" value="MCP1675470.1"/>
    <property type="molecule type" value="Genomic_DNA"/>
</dbReference>